<keyword evidence="4" id="KW-1185">Reference proteome</keyword>
<sequence>MVFLQLEYDDKRIPCVNVQPLIDASQSGDNESLRRQSSGSSFSNSRSEADSELSKEDREPNATVDSVATLSSSTPKQSSEQPGPSGIQRSTFSSPSHFSGIGSVSDPDTFCVYSSSPSNFCQGKLTLFQQGLQKVGDKVRKGMRGSSFRQIPHSSTISDLLSEWNASRRENDRNLSTTKNSQNVIRVADLHQQSADDILAKYQPIASIFANDVQVPNEVTSSASESTPSEQVLAYYSSDDLTECSSSKVDLVELNDDQGDTRTTRHGDCLRLCTYNARTVSTDADLHALLGAAERIKFHVIAPQETKCRRSDVRQMNDGTLVIREEKVPSRNVGGVGFVRPSVVHLVDSHEILSPRLAILRLRPLRQKSISIINCYSPTSTADDSELDAFYEELEVVRNEKSFYKLVVGDFNAKLGKATEEEYRIGRFGLGDRNENGNRLAGLLSAARLFPGNFLFMKKDHRRWTWESPNGATRAEIDHTLTNRSHTMQKNICYRQRRRKEVVYDDCVLEDSLSQGDWHIEENTNVDYEMLLRGLRAFAERASKPRTTNLDRISKTTNKLLERRRALRLDSNASHIERLVVNTSCRKALQENLLKYRQKKILEAAQRGTSLKNCRRNLGEYNIPLATLLSEDGTRTSSRREMEIITERFYSNLFRSSTTVSSPIIPTDEAPPRILPSEVRVTIKSMKPGTAPGLDFISADFLRAGGHPLQIILAAHMTFYLQKERISDQYKTSQTVLIHKKGDREDLRNYLPICLLSVLYKVFTTIIITRISKTLDEALPQEQAGFRQGFSCLDHIQTVSRVLTFVDYEKAFNNVETNAILSALVDQGVDASAFLDAKRKLRLVLSSADNIPTMPFDGNCSGMKQEDEREQLILLLRTLLAEAVSGREQGLVAHTREVMRCLQIFDNKGICKLLRTMKEEYRRRSSYLLYLQQSRVTLLRLSTYIEKLMLRTQREKTLVEECLVEVLVRFYMENKDLQVKRFLQEFVALNAQGSENVQTRVLGYAVYEYVES</sequence>
<feature type="compositionally biased region" description="Polar residues" evidence="1">
    <location>
        <begin position="63"/>
        <end position="97"/>
    </location>
</feature>
<proteinExistence type="predicted"/>
<dbReference type="Pfam" id="PF00078">
    <property type="entry name" value="RVT_1"/>
    <property type="match status" value="1"/>
</dbReference>
<evidence type="ECO:0000256" key="1">
    <source>
        <dbReference type="SAM" id="MobiDB-lite"/>
    </source>
</evidence>
<gene>
    <name evidence="3" type="primary">Necator_chrX.g23507</name>
    <name evidence="3" type="ORF">RB195_023343</name>
</gene>
<dbReference type="InterPro" id="IPR036691">
    <property type="entry name" value="Endo/exonu/phosph_ase_sf"/>
</dbReference>
<dbReference type="CDD" id="cd01650">
    <property type="entry name" value="RT_nLTR_like"/>
    <property type="match status" value="1"/>
</dbReference>
<reference evidence="3 4" key="1">
    <citation type="submission" date="2023-08" db="EMBL/GenBank/DDBJ databases">
        <title>A Necator americanus chromosomal reference genome.</title>
        <authorList>
            <person name="Ilik V."/>
            <person name="Petrzelkova K.J."/>
            <person name="Pardy F."/>
            <person name="Fuh T."/>
            <person name="Niatou-Singa F.S."/>
            <person name="Gouil Q."/>
            <person name="Baker L."/>
            <person name="Ritchie M.E."/>
            <person name="Jex A.R."/>
            <person name="Gazzola D."/>
            <person name="Li H."/>
            <person name="Toshio Fujiwara R."/>
            <person name="Zhan B."/>
            <person name="Aroian R.V."/>
            <person name="Pafco B."/>
            <person name="Schwarz E.M."/>
        </authorList>
    </citation>
    <scope>NUCLEOTIDE SEQUENCE [LARGE SCALE GENOMIC DNA]</scope>
    <source>
        <strain evidence="3 4">Aroian</strain>
        <tissue evidence="3">Whole animal</tissue>
    </source>
</reference>
<evidence type="ECO:0000259" key="2">
    <source>
        <dbReference type="Pfam" id="PF00078"/>
    </source>
</evidence>
<protein>
    <recommendedName>
        <fullName evidence="2">Reverse transcriptase domain-containing protein</fullName>
    </recommendedName>
</protein>
<dbReference type="PANTHER" id="PTHR19446">
    <property type="entry name" value="REVERSE TRANSCRIPTASES"/>
    <property type="match status" value="1"/>
</dbReference>
<dbReference type="CDD" id="cd09076">
    <property type="entry name" value="L1-EN"/>
    <property type="match status" value="1"/>
</dbReference>
<dbReference type="InterPro" id="IPR000477">
    <property type="entry name" value="RT_dom"/>
</dbReference>
<feature type="compositionally biased region" description="Low complexity" evidence="1">
    <location>
        <begin position="35"/>
        <end position="46"/>
    </location>
</feature>
<comment type="caution">
    <text evidence="3">The sequence shown here is derived from an EMBL/GenBank/DDBJ whole genome shotgun (WGS) entry which is preliminary data.</text>
</comment>
<dbReference type="SUPFAM" id="SSF56219">
    <property type="entry name" value="DNase I-like"/>
    <property type="match status" value="1"/>
</dbReference>
<name>A0ABR1EIY0_NECAM</name>
<evidence type="ECO:0000313" key="3">
    <source>
        <dbReference type="EMBL" id="KAK6762578.1"/>
    </source>
</evidence>
<organism evidence="3 4">
    <name type="scientific">Necator americanus</name>
    <name type="common">Human hookworm</name>
    <dbReference type="NCBI Taxonomy" id="51031"/>
    <lineage>
        <taxon>Eukaryota</taxon>
        <taxon>Metazoa</taxon>
        <taxon>Ecdysozoa</taxon>
        <taxon>Nematoda</taxon>
        <taxon>Chromadorea</taxon>
        <taxon>Rhabditida</taxon>
        <taxon>Rhabditina</taxon>
        <taxon>Rhabditomorpha</taxon>
        <taxon>Strongyloidea</taxon>
        <taxon>Ancylostomatidae</taxon>
        <taxon>Bunostominae</taxon>
        <taxon>Necator</taxon>
    </lineage>
</organism>
<dbReference type="Proteomes" id="UP001303046">
    <property type="component" value="Unassembled WGS sequence"/>
</dbReference>
<evidence type="ECO:0000313" key="4">
    <source>
        <dbReference type="Proteomes" id="UP001303046"/>
    </source>
</evidence>
<feature type="compositionally biased region" description="Basic and acidic residues" evidence="1">
    <location>
        <begin position="47"/>
        <end position="60"/>
    </location>
</feature>
<feature type="region of interest" description="Disordered" evidence="1">
    <location>
        <begin position="25"/>
        <end position="99"/>
    </location>
</feature>
<dbReference type="Gene3D" id="3.60.10.10">
    <property type="entry name" value="Endonuclease/exonuclease/phosphatase"/>
    <property type="match status" value="1"/>
</dbReference>
<dbReference type="EMBL" id="JAVFWL010000006">
    <property type="protein sequence ID" value="KAK6762578.1"/>
    <property type="molecule type" value="Genomic_DNA"/>
</dbReference>
<feature type="domain" description="Reverse transcriptase" evidence="2">
    <location>
        <begin position="738"/>
        <end position="830"/>
    </location>
</feature>
<accession>A0ABR1EIY0</accession>